<dbReference type="GO" id="GO:0051607">
    <property type="term" value="P:defense response to virus"/>
    <property type="evidence" value="ECO:0007669"/>
    <property type="project" value="UniProtKB-KW"/>
</dbReference>
<comment type="similarity">
    <text evidence="1">Belongs to the CRISPR-associated protein Cas6/Cse3/CasE family.</text>
</comment>
<evidence type="ECO:0000259" key="4">
    <source>
        <dbReference type="Pfam" id="PF01881"/>
    </source>
</evidence>
<dbReference type="InterPro" id="IPR010156">
    <property type="entry name" value="CRISPR-assoc_prot_Cas6"/>
</dbReference>
<proteinExistence type="inferred from homology"/>
<dbReference type="InterPro" id="IPR049435">
    <property type="entry name" value="Cas_Cas6_C"/>
</dbReference>
<evidence type="ECO:0000256" key="2">
    <source>
        <dbReference type="ARBA" id="ARBA00022884"/>
    </source>
</evidence>
<dbReference type="Proteomes" id="UP001319080">
    <property type="component" value="Unassembled WGS sequence"/>
</dbReference>
<dbReference type="CDD" id="cd21140">
    <property type="entry name" value="Cas6_I-like"/>
    <property type="match status" value="1"/>
</dbReference>
<evidence type="ECO:0000256" key="3">
    <source>
        <dbReference type="ARBA" id="ARBA00023118"/>
    </source>
</evidence>
<dbReference type="AlphaFoldDB" id="A0AAP2DWH8"/>
<dbReference type="GO" id="GO:0003723">
    <property type="term" value="F:RNA binding"/>
    <property type="evidence" value="ECO:0007669"/>
    <property type="project" value="UniProtKB-KW"/>
</dbReference>
<reference evidence="5 6" key="1">
    <citation type="submission" date="2021-05" db="EMBL/GenBank/DDBJ databases">
        <title>A Polyphasic approach of four new species of the genus Ohtaekwangia: Ohtaekwangia histidinii sp. nov., Ohtaekwangia cretensis sp. nov., Ohtaekwangia indiensis sp. nov., Ohtaekwangia reichenbachii sp. nov. from diverse environment.</title>
        <authorList>
            <person name="Octaviana S."/>
        </authorList>
    </citation>
    <scope>NUCLEOTIDE SEQUENCE [LARGE SCALE GENOMIC DNA]</scope>
    <source>
        <strain evidence="5 6">PWU5</strain>
    </source>
</reference>
<evidence type="ECO:0000256" key="1">
    <source>
        <dbReference type="ARBA" id="ARBA00005937"/>
    </source>
</evidence>
<dbReference type="Gene3D" id="3.30.70.1900">
    <property type="match status" value="1"/>
</dbReference>
<keyword evidence="3" id="KW-0051">Antiviral defense</keyword>
<dbReference type="PANTHER" id="PTHR36984">
    <property type="entry name" value="CRISPR-ASSOCIATED ENDORIBONUCLEASE CAS6 1"/>
    <property type="match status" value="1"/>
</dbReference>
<dbReference type="Gene3D" id="3.30.70.1890">
    <property type="match status" value="1"/>
</dbReference>
<dbReference type="InterPro" id="IPR045747">
    <property type="entry name" value="CRISPR-assoc_prot_Cas6_N_sf"/>
</dbReference>
<sequence>MRTRIIFSLKNRGAYVPFHHQYLLAQVIKGLLIFGPEKNYLDFTHYNFSGLKGQTKVSRKGLHYFSSKVTLVFACSDKGFMDYFLARLFEQKEVIVGNLHLVPDAVEQEEPVTIGDEARFLCISPVVVIPAAFNDESGKKFVSPESDEFSDLLYDSTIARMEAYARYTAEQLTSFYKFQIVPDHDYIQRIQASHKKFARIYPLYDNDVKFEVRGYTFPFTLYAAKEVQQFVYENGLGYFTHKGFGMLDVANNDSIQRAPHQEMVYA</sequence>
<evidence type="ECO:0000313" key="6">
    <source>
        <dbReference type="Proteomes" id="UP001319080"/>
    </source>
</evidence>
<gene>
    <name evidence="5" type="primary">cas6</name>
    <name evidence="5" type="ORF">KK062_10010</name>
</gene>
<dbReference type="EMBL" id="JAHESE010000007">
    <property type="protein sequence ID" value="MBT1708561.1"/>
    <property type="molecule type" value="Genomic_DNA"/>
</dbReference>
<dbReference type="Pfam" id="PF01881">
    <property type="entry name" value="Cas_Cas6_C"/>
    <property type="match status" value="1"/>
</dbReference>
<name>A0AAP2DWH8_9BACT</name>
<dbReference type="PANTHER" id="PTHR36984:SF1">
    <property type="entry name" value="CRISPR-ASSOCIATED ENDORIBONUCLEASE CAS6 1"/>
    <property type="match status" value="1"/>
</dbReference>
<evidence type="ECO:0000313" key="5">
    <source>
        <dbReference type="EMBL" id="MBT1708561.1"/>
    </source>
</evidence>
<feature type="domain" description="CRISPR associated protein Cas6 C-terminal" evidence="4">
    <location>
        <begin position="109"/>
        <end position="249"/>
    </location>
</feature>
<accession>A0AAP2DWH8</accession>
<protein>
    <submittedName>
        <fullName evidence="5">CRISPR-associated endoribonuclease Cas6</fullName>
    </submittedName>
</protein>
<dbReference type="RefSeq" id="WP_254084151.1">
    <property type="nucleotide sequence ID" value="NZ_JAHESE010000007.1"/>
</dbReference>
<comment type="caution">
    <text evidence="5">The sequence shown here is derived from an EMBL/GenBank/DDBJ whole genome shotgun (WGS) entry which is preliminary data.</text>
</comment>
<keyword evidence="6" id="KW-1185">Reference proteome</keyword>
<dbReference type="NCBIfam" id="TIGR01877">
    <property type="entry name" value="cas_cas6"/>
    <property type="match status" value="1"/>
</dbReference>
<keyword evidence="2" id="KW-0694">RNA-binding</keyword>
<dbReference type="GO" id="GO:0016788">
    <property type="term" value="F:hydrolase activity, acting on ester bonds"/>
    <property type="evidence" value="ECO:0007669"/>
    <property type="project" value="InterPro"/>
</dbReference>
<organism evidence="5 6">
    <name type="scientific">Dawidia cretensis</name>
    <dbReference type="NCBI Taxonomy" id="2782350"/>
    <lineage>
        <taxon>Bacteria</taxon>
        <taxon>Pseudomonadati</taxon>
        <taxon>Bacteroidota</taxon>
        <taxon>Cytophagia</taxon>
        <taxon>Cytophagales</taxon>
        <taxon>Chryseotaleaceae</taxon>
        <taxon>Dawidia</taxon>
    </lineage>
</organism>